<name>A0ABY1NBN6_9BACT</name>
<sequence length="211" mass="25184">MNKNPKEQSNSIFIPPNHLETFKVFEKKADCDIWEAFNKGDEMAFNYLYRIYVQDLYRFGCQYSRDYSLVKDSIQNLFIYLRKKRGELNEVTHIKGYLFRSLQREIIKNIKANASIEDFEDNFLESHFQIEVSPEVSFIQNESNDARKKQVQLALNQLTTKQRKAILLFYEEELSYKEIAEIMNFSETKTARKLIYRALSKLKEFVKPTRN</sequence>
<dbReference type="SUPFAM" id="SSF88659">
    <property type="entry name" value="Sigma3 and sigma4 domains of RNA polymerase sigma factors"/>
    <property type="match status" value="1"/>
</dbReference>
<evidence type="ECO:0000256" key="2">
    <source>
        <dbReference type="ARBA" id="ARBA00023015"/>
    </source>
</evidence>
<gene>
    <name evidence="6" type="ORF">SAMN06265367_101357</name>
</gene>
<evidence type="ECO:0000256" key="3">
    <source>
        <dbReference type="ARBA" id="ARBA00023082"/>
    </source>
</evidence>
<dbReference type="PANTHER" id="PTHR43133">
    <property type="entry name" value="RNA POLYMERASE ECF-TYPE SIGMA FACTO"/>
    <property type="match status" value="1"/>
</dbReference>
<dbReference type="Proteomes" id="UP001157915">
    <property type="component" value="Unassembled WGS sequence"/>
</dbReference>
<keyword evidence="7" id="KW-1185">Reference proteome</keyword>
<dbReference type="NCBIfam" id="TIGR02937">
    <property type="entry name" value="sigma70-ECF"/>
    <property type="match status" value="1"/>
</dbReference>
<accession>A0ABY1NBN6</accession>
<proteinExistence type="inferred from homology"/>
<dbReference type="InterPro" id="IPR013249">
    <property type="entry name" value="RNA_pol_sigma70_r4_t2"/>
</dbReference>
<dbReference type="InterPro" id="IPR036388">
    <property type="entry name" value="WH-like_DNA-bd_sf"/>
</dbReference>
<dbReference type="CDD" id="cd06171">
    <property type="entry name" value="Sigma70_r4"/>
    <property type="match status" value="1"/>
</dbReference>
<evidence type="ECO:0000256" key="1">
    <source>
        <dbReference type="ARBA" id="ARBA00010641"/>
    </source>
</evidence>
<dbReference type="InterPro" id="IPR014284">
    <property type="entry name" value="RNA_pol_sigma-70_dom"/>
</dbReference>
<evidence type="ECO:0000256" key="4">
    <source>
        <dbReference type="ARBA" id="ARBA00023163"/>
    </source>
</evidence>
<dbReference type="Gene3D" id="1.10.10.10">
    <property type="entry name" value="Winged helix-like DNA-binding domain superfamily/Winged helix DNA-binding domain"/>
    <property type="match status" value="1"/>
</dbReference>
<evidence type="ECO:0000313" key="6">
    <source>
        <dbReference type="EMBL" id="SMP05503.1"/>
    </source>
</evidence>
<evidence type="ECO:0000313" key="7">
    <source>
        <dbReference type="Proteomes" id="UP001157915"/>
    </source>
</evidence>
<dbReference type="InterPro" id="IPR039425">
    <property type="entry name" value="RNA_pol_sigma-70-like"/>
</dbReference>
<evidence type="ECO:0000259" key="5">
    <source>
        <dbReference type="Pfam" id="PF08281"/>
    </source>
</evidence>
<feature type="domain" description="RNA polymerase sigma factor 70 region 4 type 2" evidence="5">
    <location>
        <begin position="150"/>
        <end position="202"/>
    </location>
</feature>
<organism evidence="6 7">
    <name type="scientific">Algoriphagus winogradskyi</name>
    <dbReference type="NCBI Taxonomy" id="237017"/>
    <lineage>
        <taxon>Bacteria</taxon>
        <taxon>Pseudomonadati</taxon>
        <taxon>Bacteroidota</taxon>
        <taxon>Cytophagia</taxon>
        <taxon>Cytophagales</taxon>
        <taxon>Cyclobacteriaceae</taxon>
        <taxon>Algoriphagus</taxon>
    </lineage>
</organism>
<dbReference type="InterPro" id="IPR013325">
    <property type="entry name" value="RNA_pol_sigma_r2"/>
</dbReference>
<dbReference type="RefSeq" id="WP_283411299.1">
    <property type="nucleotide sequence ID" value="NZ_FXUA01000001.1"/>
</dbReference>
<comment type="caution">
    <text evidence="6">The sequence shown here is derived from an EMBL/GenBank/DDBJ whole genome shotgun (WGS) entry which is preliminary data.</text>
</comment>
<comment type="similarity">
    <text evidence="1">Belongs to the sigma-70 factor family. ECF subfamily.</text>
</comment>
<keyword evidence="3" id="KW-0731">Sigma factor</keyword>
<dbReference type="PANTHER" id="PTHR43133:SF46">
    <property type="entry name" value="RNA POLYMERASE SIGMA-70 FACTOR ECF SUBFAMILY"/>
    <property type="match status" value="1"/>
</dbReference>
<reference evidence="6 7" key="1">
    <citation type="submission" date="2017-05" db="EMBL/GenBank/DDBJ databases">
        <authorList>
            <person name="Varghese N."/>
            <person name="Submissions S."/>
        </authorList>
    </citation>
    <scope>NUCLEOTIDE SEQUENCE [LARGE SCALE GENOMIC DNA]</scope>
    <source>
        <strain evidence="6 7">DSM 15360</strain>
    </source>
</reference>
<dbReference type="Pfam" id="PF08281">
    <property type="entry name" value="Sigma70_r4_2"/>
    <property type="match status" value="1"/>
</dbReference>
<dbReference type="Gene3D" id="1.10.1740.10">
    <property type="match status" value="1"/>
</dbReference>
<dbReference type="EMBL" id="FXUA01000001">
    <property type="protein sequence ID" value="SMP05503.1"/>
    <property type="molecule type" value="Genomic_DNA"/>
</dbReference>
<protein>
    <submittedName>
        <fullName evidence="6">RNA polymerase sigma-70 factor, ECF subfamily</fullName>
    </submittedName>
</protein>
<dbReference type="SUPFAM" id="SSF88946">
    <property type="entry name" value="Sigma2 domain of RNA polymerase sigma factors"/>
    <property type="match status" value="1"/>
</dbReference>
<dbReference type="InterPro" id="IPR013324">
    <property type="entry name" value="RNA_pol_sigma_r3/r4-like"/>
</dbReference>
<keyword evidence="2" id="KW-0805">Transcription regulation</keyword>
<keyword evidence="4" id="KW-0804">Transcription</keyword>